<keyword evidence="2" id="KW-1185">Reference proteome</keyword>
<protein>
    <submittedName>
        <fullName evidence="1">Uncharacterized protein</fullName>
    </submittedName>
</protein>
<reference evidence="1 2" key="1">
    <citation type="journal article" date="2019" name="Sci. Rep.">
        <title>Orb-weaving spider Araneus ventricosus genome elucidates the spidroin gene catalogue.</title>
        <authorList>
            <person name="Kono N."/>
            <person name="Nakamura H."/>
            <person name="Ohtoshi R."/>
            <person name="Moran D.A.P."/>
            <person name="Shinohara A."/>
            <person name="Yoshida Y."/>
            <person name="Fujiwara M."/>
            <person name="Mori M."/>
            <person name="Tomita M."/>
            <person name="Arakawa K."/>
        </authorList>
    </citation>
    <scope>NUCLEOTIDE SEQUENCE [LARGE SCALE GENOMIC DNA]</scope>
</reference>
<dbReference type="Proteomes" id="UP000499080">
    <property type="component" value="Unassembled WGS sequence"/>
</dbReference>
<sequence length="218" mass="24480">MNTSNEVEDNEFVQFVFDNADHNIRIVDGHGTFHAVGGIQCVAPSSAIQWSSRIPQPKITPTANVVGNFEFIPSVTHDKPKNQELNRLVMEDVLSLKLRPMDTEIGMAYHWIGMAVTKSAEEPHTGWSGFREIAAEQVCYEKSAVIPLPFVNLRPSNLTSISTCLRFAAEKCRKRQKRCIVTLDQPFFIKRLLGGFHLLMSYMGSEGKMMGFSGLEEM</sequence>
<dbReference type="OrthoDB" id="5983950at2759"/>
<dbReference type="EMBL" id="BGPR01000503">
    <property type="protein sequence ID" value="GBM23746.1"/>
    <property type="molecule type" value="Genomic_DNA"/>
</dbReference>
<comment type="caution">
    <text evidence="1">The sequence shown here is derived from an EMBL/GenBank/DDBJ whole genome shotgun (WGS) entry which is preliminary data.</text>
</comment>
<accession>A0A4Y2E5Y2</accession>
<proteinExistence type="predicted"/>
<evidence type="ECO:0000313" key="1">
    <source>
        <dbReference type="EMBL" id="GBM23746.1"/>
    </source>
</evidence>
<name>A0A4Y2E5Y2_ARAVE</name>
<dbReference type="AlphaFoldDB" id="A0A4Y2E5Y2"/>
<organism evidence="1 2">
    <name type="scientific">Araneus ventricosus</name>
    <name type="common">Orbweaver spider</name>
    <name type="synonym">Epeira ventricosa</name>
    <dbReference type="NCBI Taxonomy" id="182803"/>
    <lineage>
        <taxon>Eukaryota</taxon>
        <taxon>Metazoa</taxon>
        <taxon>Ecdysozoa</taxon>
        <taxon>Arthropoda</taxon>
        <taxon>Chelicerata</taxon>
        <taxon>Arachnida</taxon>
        <taxon>Araneae</taxon>
        <taxon>Araneomorphae</taxon>
        <taxon>Entelegynae</taxon>
        <taxon>Araneoidea</taxon>
        <taxon>Araneidae</taxon>
        <taxon>Araneus</taxon>
    </lineage>
</organism>
<evidence type="ECO:0000313" key="2">
    <source>
        <dbReference type="Proteomes" id="UP000499080"/>
    </source>
</evidence>
<gene>
    <name evidence="1" type="ORF">AVEN_271111_1</name>
</gene>